<sequence>MREGREHTASLRSDEKLKLPPEFTALKASFVDNYLESVAEYGVRFDEDLPHFKTTSGVHVGSDGVVTSPVAMWLEAVDLLFDRIARSEGGAALLRRQHASVYWSAEAPAKLAALDPSRPLAAQLTDSTFTSPVSPNWQDSSTTKECRDMEHAVGGEEVMAHRTGSRANERFTGPQILKLRRTQPDVYDKTDRISLVSSFLTSIFCADGEIKPMEESDACGANLWNLKADGLWDPELLEYVAGGKAEAAELERKLGQVEKDGGVAAGKIGRWFVERYGMDPDCLVNHFTGDNNATILSFSLHTGEVVVSLGTSDTILLSTTEYAPSPDSHVFSYPANRAGGGRSYMGMLCYKNGSLSREFVRDRYAEGSWETFSRLVAEAGVPTVEAAETRPIGFYFLKHEIIPHNGYGVHHFEGAEETAVDDFSDPSFNARAVLESQFLSFRHRMSNMLFSSTGLPVRIYAVGGASANQCIKDTLATVLAAPVFQSGATSSSANSCSLGGCMKAYWAYARLADPDLSFEDAVHRARAALRRKRGEGAEREPLDRLVAEPDYGATLAYDKMMARLAELEKGVCTDVVER</sequence>
<keyword evidence="3 6" id="KW-0808">Transferase</keyword>
<dbReference type="GO" id="GO:0005997">
    <property type="term" value="P:xylulose metabolic process"/>
    <property type="evidence" value="ECO:0007669"/>
    <property type="project" value="TreeGrafter"/>
</dbReference>
<comment type="function">
    <text evidence="6">Highly specific D-xylulose kinase which participates in the catabolism of xylose. Xylose is a major component of hemicelluloses such as xylan. Most fungi utilize D-xylose via three enzymatic reactions, xylose reductase (XR), xylitol dehydrogenase (XDH), and xylulokinase, to form xylulose 5-phosphate, which enters pentose phosphate pathway.</text>
</comment>
<evidence type="ECO:0000256" key="5">
    <source>
        <dbReference type="ARBA" id="ARBA00048885"/>
    </source>
</evidence>
<dbReference type="AlphaFoldDB" id="A0AAV5GEN1"/>
<dbReference type="PANTHER" id="PTHR10196:SF57">
    <property type="entry name" value="XYLULOSE KINASE"/>
    <property type="match status" value="1"/>
</dbReference>
<evidence type="ECO:0000256" key="1">
    <source>
        <dbReference type="ARBA" id="ARBA00009156"/>
    </source>
</evidence>
<comment type="catalytic activity">
    <reaction evidence="5 6">
        <text>D-xylulose + ATP = D-xylulose 5-phosphate + ADP + H(+)</text>
        <dbReference type="Rhea" id="RHEA:10964"/>
        <dbReference type="ChEBI" id="CHEBI:15378"/>
        <dbReference type="ChEBI" id="CHEBI:17140"/>
        <dbReference type="ChEBI" id="CHEBI:30616"/>
        <dbReference type="ChEBI" id="CHEBI:57737"/>
        <dbReference type="ChEBI" id="CHEBI:456216"/>
        <dbReference type="EC" id="2.7.1.17"/>
    </reaction>
</comment>
<evidence type="ECO:0000259" key="7">
    <source>
        <dbReference type="Pfam" id="PF02782"/>
    </source>
</evidence>
<dbReference type="GO" id="GO:0004856">
    <property type="term" value="F:D-xylulokinase activity"/>
    <property type="evidence" value="ECO:0007669"/>
    <property type="project" value="UniProtKB-UniRule"/>
</dbReference>
<evidence type="ECO:0000256" key="6">
    <source>
        <dbReference type="RuleBase" id="RU367058"/>
    </source>
</evidence>
<keyword evidence="2 6" id="KW-0859">Xylose metabolism</keyword>
<dbReference type="GO" id="GO:0005829">
    <property type="term" value="C:cytosol"/>
    <property type="evidence" value="ECO:0007669"/>
    <property type="project" value="TreeGrafter"/>
</dbReference>
<reference evidence="8 9" key="1">
    <citation type="submission" date="2021-12" db="EMBL/GenBank/DDBJ databases">
        <title>High titer production of polyol ester of fatty acids by Rhodotorula paludigena BS15 towards product separation-free biomass refinery.</title>
        <authorList>
            <person name="Mano J."/>
            <person name="Ono H."/>
            <person name="Tanaka T."/>
            <person name="Naito K."/>
            <person name="Sushida H."/>
            <person name="Ike M."/>
            <person name="Tokuyasu K."/>
            <person name="Kitaoka M."/>
        </authorList>
    </citation>
    <scope>NUCLEOTIDE SEQUENCE [LARGE SCALE GENOMIC DNA]</scope>
    <source>
        <strain evidence="8 9">BS15</strain>
    </source>
</reference>
<name>A0AAV5GEN1_9BASI</name>
<protein>
    <recommendedName>
        <fullName evidence="6">Xylulose kinase</fullName>
        <ecNumber evidence="6">2.7.1.17</ecNumber>
    </recommendedName>
</protein>
<dbReference type="EC" id="2.7.1.17" evidence="6"/>
<gene>
    <name evidence="8" type="ORF">Rhopal_001175-T1</name>
</gene>
<dbReference type="PANTHER" id="PTHR10196">
    <property type="entry name" value="SUGAR KINASE"/>
    <property type="match status" value="1"/>
</dbReference>
<proteinExistence type="inferred from homology"/>
<dbReference type="EMBL" id="BQKY01000002">
    <property type="protein sequence ID" value="GJN88210.1"/>
    <property type="molecule type" value="Genomic_DNA"/>
</dbReference>
<organism evidence="8 9">
    <name type="scientific">Rhodotorula paludigena</name>
    <dbReference type="NCBI Taxonomy" id="86838"/>
    <lineage>
        <taxon>Eukaryota</taxon>
        <taxon>Fungi</taxon>
        <taxon>Dikarya</taxon>
        <taxon>Basidiomycota</taxon>
        <taxon>Pucciniomycotina</taxon>
        <taxon>Microbotryomycetes</taxon>
        <taxon>Sporidiobolales</taxon>
        <taxon>Sporidiobolaceae</taxon>
        <taxon>Rhodotorula</taxon>
    </lineage>
</organism>
<accession>A0AAV5GEN1</accession>
<dbReference type="SUPFAM" id="SSF53067">
    <property type="entry name" value="Actin-like ATPase domain"/>
    <property type="match status" value="2"/>
</dbReference>
<comment type="similarity">
    <text evidence="1 6">Belongs to the FGGY kinase family.</text>
</comment>
<keyword evidence="6" id="KW-0547">Nucleotide-binding</keyword>
<keyword evidence="6" id="KW-0119">Carbohydrate metabolism</keyword>
<dbReference type="Proteomes" id="UP001342314">
    <property type="component" value="Unassembled WGS sequence"/>
</dbReference>
<evidence type="ECO:0000313" key="8">
    <source>
        <dbReference type="EMBL" id="GJN88210.1"/>
    </source>
</evidence>
<dbReference type="Gene3D" id="3.30.420.40">
    <property type="match status" value="2"/>
</dbReference>
<dbReference type="Pfam" id="PF02782">
    <property type="entry name" value="FGGY_C"/>
    <property type="match status" value="1"/>
</dbReference>
<dbReference type="GO" id="GO:0042732">
    <property type="term" value="P:D-xylose metabolic process"/>
    <property type="evidence" value="ECO:0007669"/>
    <property type="project" value="UniProtKB-UniRule"/>
</dbReference>
<evidence type="ECO:0000256" key="4">
    <source>
        <dbReference type="ARBA" id="ARBA00022777"/>
    </source>
</evidence>
<feature type="domain" description="Carbohydrate kinase FGGY C-terminal" evidence="7">
    <location>
        <begin position="306"/>
        <end position="507"/>
    </location>
</feature>
<keyword evidence="4 6" id="KW-0418">Kinase</keyword>
<dbReference type="InterPro" id="IPR018485">
    <property type="entry name" value="FGGY_C"/>
</dbReference>
<dbReference type="InterPro" id="IPR042024">
    <property type="entry name" value="D-XK_euk"/>
</dbReference>
<evidence type="ECO:0000313" key="9">
    <source>
        <dbReference type="Proteomes" id="UP001342314"/>
    </source>
</evidence>
<keyword evidence="9" id="KW-1185">Reference proteome</keyword>
<dbReference type="GO" id="GO:0005524">
    <property type="term" value="F:ATP binding"/>
    <property type="evidence" value="ECO:0007669"/>
    <property type="project" value="UniProtKB-UniRule"/>
</dbReference>
<keyword evidence="6" id="KW-0067">ATP-binding</keyword>
<evidence type="ECO:0000256" key="3">
    <source>
        <dbReference type="ARBA" id="ARBA00022679"/>
    </source>
</evidence>
<dbReference type="CDD" id="cd07776">
    <property type="entry name" value="ASKHA_NBD_FGGY_SpXK-like"/>
    <property type="match status" value="1"/>
</dbReference>
<dbReference type="InterPro" id="IPR043129">
    <property type="entry name" value="ATPase_NBD"/>
</dbReference>
<comment type="caution">
    <text evidence="8">The sequence shown here is derived from an EMBL/GenBank/DDBJ whole genome shotgun (WGS) entry which is preliminary data.</text>
</comment>
<evidence type="ECO:0000256" key="2">
    <source>
        <dbReference type="ARBA" id="ARBA00022629"/>
    </source>
</evidence>